<accession>A0A1I8FUM2</accession>
<dbReference type="Proteomes" id="UP000095280">
    <property type="component" value="Unplaced"/>
</dbReference>
<dbReference type="PROSITE" id="PS50007">
    <property type="entry name" value="PIPLC_X_DOMAIN"/>
    <property type="match status" value="2"/>
</dbReference>
<feature type="domain" description="Phosphatidylinositol-specific phospholipase C X" evidence="2">
    <location>
        <begin position="1"/>
        <end position="88"/>
    </location>
</feature>
<reference evidence="4" key="1">
    <citation type="submission" date="2016-11" db="UniProtKB">
        <authorList>
            <consortium name="WormBaseParasite"/>
        </authorList>
    </citation>
    <scope>IDENTIFICATION</scope>
</reference>
<dbReference type="AlphaFoldDB" id="A0A1I8FUM2"/>
<dbReference type="GO" id="GO:0046488">
    <property type="term" value="P:phosphatidylinositol metabolic process"/>
    <property type="evidence" value="ECO:0007669"/>
    <property type="project" value="TreeGrafter"/>
</dbReference>
<evidence type="ECO:0000259" key="2">
    <source>
        <dbReference type="SMART" id="SM00148"/>
    </source>
</evidence>
<dbReference type="Pfam" id="PF00388">
    <property type="entry name" value="PI-PLC-X"/>
    <property type="match status" value="1"/>
</dbReference>
<dbReference type="GO" id="GO:0051209">
    <property type="term" value="P:release of sequestered calcium ion into cytosol"/>
    <property type="evidence" value="ECO:0007669"/>
    <property type="project" value="TreeGrafter"/>
</dbReference>
<dbReference type="SUPFAM" id="SSF51695">
    <property type="entry name" value="PLC-like phosphodiesterases"/>
    <property type="match status" value="1"/>
</dbReference>
<dbReference type="GO" id="GO:0048015">
    <property type="term" value="P:phosphatidylinositol-mediated signaling"/>
    <property type="evidence" value="ECO:0007669"/>
    <property type="project" value="TreeGrafter"/>
</dbReference>
<sequence>MYRQVLLTGCRCVELDCWDGKGADEEPMVTHGFTMCSEVSFRAKMVKLIKDYLGDRILAQPLESHPLKPGTPLPSPELLKGKFLIKNKKRDFKKSAKQHGGAIAGEEKLIEPDSAVAEGSPVANK</sequence>
<dbReference type="InterPro" id="IPR017946">
    <property type="entry name" value="PLC-like_Pdiesterase_TIM-brl"/>
</dbReference>
<dbReference type="GO" id="GO:0007186">
    <property type="term" value="P:G protein-coupled receptor signaling pathway"/>
    <property type="evidence" value="ECO:0007669"/>
    <property type="project" value="TreeGrafter"/>
</dbReference>
<protein>
    <submittedName>
        <fullName evidence="4">PLCXc domain-containing protein</fullName>
    </submittedName>
</protein>
<evidence type="ECO:0000313" key="4">
    <source>
        <dbReference type="WBParaSite" id="maker-uti_cns_0000031-snap-gene-0.6-mRNA-1"/>
    </source>
</evidence>
<dbReference type="InterPro" id="IPR000909">
    <property type="entry name" value="PLipase_C_PInositol-sp_X_dom"/>
</dbReference>
<feature type="region of interest" description="Disordered" evidence="1">
    <location>
        <begin position="96"/>
        <end position="125"/>
    </location>
</feature>
<dbReference type="InterPro" id="IPR001192">
    <property type="entry name" value="PI-PLC_fam"/>
</dbReference>
<dbReference type="GO" id="GO:0004435">
    <property type="term" value="F:phosphatidylinositol-4,5-bisphosphate phospholipase C activity"/>
    <property type="evidence" value="ECO:0007669"/>
    <property type="project" value="TreeGrafter"/>
</dbReference>
<dbReference type="PANTHER" id="PTHR10336:SF149">
    <property type="entry name" value="1-PHOSPHATIDYLINOSITOL 4,5-BISPHOSPHATE PHOSPHODIESTERASE CLASSES I AND II"/>
    <property type="match status" value="1"/>
</dbReference>
<name>A0A1I8FUM2_9PLAT</name>
<keyword evidence="3" id="KW-1185">Reference proteome</keyword>
<dbReference type="WBParaSite" id="maker-uti_cns_0000031-snap-gene-0.6-mRNA-1">
    <property type="protein sequence ID" value="maker-uti_cns_0000031-snap-gene-0.6-mRNA-1"/>
    <property type="gene ID" value="maker-uti_cns_0000031-snap-gene-0.6"/>
</dbReference>
<proteinExistence type="predicted"/>
<dbReference type="Gene3D" id="3.20.20.190">
    <property type="entry name" value="Phosphatidylinositol (PI) phosphodiesterase"/>
    <property type="match status" value="2"/>
</dbReference>
<dbReference type="SMART" id="SM00148">
    <property type="entry name" value="PLCXc"/>
    <property type="match status" value="1"/>
</dbReference>
<evidence type="ECO:0000256" key="1">
    <source>
        <dbReference type="SAM" id="MobiDB-lite"/>
    </source>
</evidence>
<dbReference type="PANTHER" id="PTHR10336">
    <property type="entry name" value="PHOSPHOINOSITIDE-SPECIFIC PHOSPHOLIPASE C FAMILY PROTEIN"/>
    <property type="match status" value="1"/>
</dbReference>
<dbReference type="GO" id="GO:0005737">
    <property type="term" value="C:cytoplasm"/>
    <property type="evidence" value="ECO:0007669"/>
    <property type="project" value="TreeGrafter"/>
</dbReference>
<evidence type="ECO:0000313" key="3">
    <source>
        <dbReference type="Proteomes" id="UP000095280"/>
    </source>
</evidence>
<organism evidence="3 4">
    <name type="scientific">Macrostomum lignano</name>
    <dbReference type="NCBI Taxonomy" id="282301"/>
    <lineage>
        <taxon>Eukaryota</taxon>
        <taxon>Metazoa</taxon>
        <taxon>Spiralia</taxon>
        <taxon>Lophotrochozoa</taxon>
        <taxon>Platyhelminthes</taxon>
        <taxon>Rhabditophora</taxon>
        <taxon>Macrostomorpha</taxon>
        <taxon>Macrostomida</taxon>
        <taxon>Macrostomidae</taxon>
        <taxon>Macrostomum</taxon>
    </lineage>
</organism>